<dbReference type="EMBL" id="CP097506">
    <property type="protein sequence ID" value="URD98287.1"/>
    <property type="molecule type" value="Genomic_DNA"/>
</dbReference>
<dbReference type="AlphaFoldDB" id="A0A9E7FNG9"/>
<protein>
    <submittedName>
        <fullName evidence="1">Uncharacterized protein</fullName>
    </submittedName>
</protein>
<keyword evidence="2" id="KW-1185">Reference proteome</keyword>
<evidence type="ECO:0000313" key="1">
    <source>
        <dbReference type="EMBL" id="URD98287.1"/>
    </source>
</evidence>
<gene>
    <name evidence="1" type="ORF">MUK42_30835</name>
</gene>
<proteinExistence type="predicted"/>
<name>A0A9E7FNG9_9LILI</name>
<dbReference type="Proteomes" id="UP001055439">
    <property type="component" value="Chromosome 4"/>
</dbReference>
<reference evidence="1" key="1">
    <citation type="submission" date="2022-05" db="EMBL/GenBank/DDBJ databases">
        <title>The Musa troglodytarum L. genome provides insights into the mechanism of non-climacteric behaviour and enrichment of carotenoids.</title>
        <authorList>
            <person name="Wang J."/>
        </authorList>
    </citation>
    <scope>NUCLEOTIDE SEQUENCE</scope>
    <source>
        <tissue evidence="1">Leaf</tissue>
    </source>
</reference>
<accession>A0A9E7FNG9</accession>
<sequence length="45" mass="5423">MRLWSRQWCMEVMASVVGTHWEITMTHTRWLSRPRGLPSSFKSKM</sequence>
<evidence type="ECO:0000313" key="2">
    <source>
        <dbReference type="Proteomes" id="UP001055439"/>
    </source>
</evidence>
<organism evidence="1 2">
    <name type="scientific">Musa troglodytarum</name>
    <name type="common">fe'i banana</name>
    <dbReference type="NCBI Taxonomy" id="320322"/>
    <lineage>
        <taxon>Eukaryota</taxon>
        <taxon>Viridiplantae</taxon>
        <taxon>Streptophyta</taxon>
        <taxon>Embryophyta</taxon>
        <taxon>Tracheophyta</taxon>
        <taxon>Spermatophyta</taxon>
        <taxon>Magnoliopsida</taxon>
        <taxon>Liliopsida</taxon>
        <taxon>Zingiberales</taxon>
        <taxon>Musaceae</taxon>
        <taxon>Musa</taxon>
    </lineage>
</organism>